<gene>
    <name evidence="1" type="ORF">AC578_4700</name>
</gene>
<organism evidence="1 2">
    <name type="scientific">Pseudocercospora eumusae</name>
    <dbReference type="NCBI Taxonomy" id="321146"/>
    <lineage>
        <taxon>Eukaryota</taxon>
        <taxon>Fungi</taxon>
        <taxon>Dikarya</taxon>
        <taxon>Ascomycota</taxon>
        <taxon>Pezizomycotina</taxon>
        <taxon>Dothideomycetes</taxon>
        <taxon>Dothideomycetidae</taxon>
        <taxon>Mycosphaerellales</taxon>
        <taxon>Mycosphaerellaceae</taxon>
        <taxon>Pseudocercospora</taxon>
    </lineage>
</organism>
<dbReference type="AlphaFoldDB" id="A0A139H7L3"/>
<dbReference type="EMBL" id="LFZN01000115">
    <property type="protein sequence ID" value="KXS98369.1"/>
    <property type="molecule type" value="Genomic_DNA"/>
</dbReference>
<reference evidence="1 2" key="1">
    <citation type="submission" date="2015-07" db="EMBL/GenBank/DDBJ databases">
        <title>Comparative genomics of the Sigatoka disease complex on banana suggests a link between parallel evolutionary changes in Pseudocercospora fijiensis and Pseudocercospora eumusae and increased virulence on the banana host.</title>
        <authorList>
            <person name="Chang T.-C."/>
            <person name="Salvucci A."/>
            <person name="Crous P.W."/>
            <person name="Stergiopoulos I."/>
        </authorList>
    </citation>
    <scope>NUCLEOTIDE SEQUENCE [LARGE SCALE GENOMIC DNA]</scope>
    <source>
        <strain evidence="1 2">CBS 114824</strain>
    </source>
</reference>
<comment type="caution">
    <text evidence="1">The sequence shown here is derived from an EMBL/GenBank/DDBJ whole genome shotgun (WGS) entry which is preliminary data.</text>
</comment>
<keyword evidence="2" id="KW-1185">Reference proteome</keyword>
<sequence>MTTELLLEKQRFSMLLENLTVKPKVEAILRARHELNMESLSLIAWNHTRSIEMTSISDAIVFLETRLQLINAQRGLPVFSWDPQIQMSSFDKMHRSAWI</sequence>
<accession>A0A139H7L3</accession>
<evidence type="ECO:0000313" key="2">
    <source>
        <dbReference type="Proteomes" id="UP000070133"/>
    </source>
</evidence>
<evidence type="ECO:0000313" key="1">
    <source>
        <dbReference type="EMBL" id="KXS98369.1"/>
    </source>
</evidence>
<dbReference type="Proteomes" id="UP000070133">
    <property type="component" value="Unassembled WGS sequence"/>
</dbReference>
<name>A0A139H7L3_9PEZI</name>
<protein>
    <submittedName>
        <fullName evidence="1">Uncharacterized protein</fullName>
    </submittedName>
</protein>
<proteinExistence type="predicted"/>